<proteinExistence type="predicted"/>
<keyword evidence="3" id="KW-1185">Reference proteome</keyword>
<evidence type="ECO:0000313" key="3">
    <source>
        <dbReference type="Proteomes" id="UP000887458"/>
    </source>
</evidence>
<dbReference type="Proteomes" id="UP000887458">
    <property type="component" value="Unassembled WGS sequence"/>
</dbReference>
<keyword evidence="1" id="KW-1133">Transmembrane helix</keyword>
<keyword evidence="1" id="KW-0812">Transmembrane</keyword>
<gene>
    <name evidence="2" type="ORF">DERP_013671</name>
</gene>
<name>A0ABQ8JV30_DERPT</name>
<accession>A0ABQ8JV30</accession>
<protein>
    <submittedName>
        <fullName evidence="2">Uncharacterized protein</fullName>
    </submittedName>
</protein>
<comment type="caution">
    <text evidence="2">The sequence shown here is derived from an EMBL/GenBank/DDBJ whole genome shotgun (WGS) entry which is preliminary data.</text>
</comment>
<reference evidence="2 3" key="2">
    <citation type="journal article" date="2022" name="Mol. Biol. Evol.">
        <title>Comparative Genomics Reveals Insights into the Divergent Evolution of Astigmatic Mites and Household Pest Adaptations.</title>
        <authorList>
            <person name="Xiong Q."/>
            <person name="Wan A.T."/>
            <person name="Liu X."/>
            <person name="Fung C.S."/>
            <person name="Xiao X."/>
            <person name="Malainual N."/>
            <person name="Hou J."/>
            <person name="Wang L."/>
            <person name="Wang M."/>
            <person name="Yang K.Y."/>
            <person name="Cui Y."/>
            <person name="Leung E.L."/>
            <person name="Nong W."/>
            <person name="Shin S.K."/>
            <person name="Au S.W."/>
            <person name="Jeong K.Y."/>
            <person name="Chew F.T."/>
            <person name="Hui J.H."/>
            <person name="Leung T.F."/>
            <person name="Tungtrongchitr A."/>
            <person name="Zhong N."/>
            <person name="Liu Z."/>
            <person name="Tsui S.K."/>
        </authorList>
    </citation>
    <scope>NUCLEOTIDE SEQUENCE [LARGE SCALE GENOMIC DNA]</scope>
    <source>
        <strain evidence="2">Derp</strain>
    </source>
</reference>
<organism evidence="2 3">
    <name type="scientific">Dermatophagoides pteronyssinus</name>
    <name type="common">European house dust mite</name>
    <dbReference type="NCBI Taxonomy" id="6956"/>
    <lineage>
        <taxon>Eukaryota</taxon>
        <taxon>Metazoa</taxon>
        <taxon>Ecdysozoa</taxon>
        <taxon>Arthropoda</taxon>
        <taxon>Chelicerata</taxon>
        <taxon>Arachnida</taxon>
        <taxon>Acari</taxon>
        <taxon>Acariformes</taxon>
        <taxon>Sarcoptiformes</taxon>
        <taxon>Astigmata</taxon>
        <taxon>Psoroptidia</taxon>
        <taxon>Analgoidea</taxon>
        <taxon>Pyroglyphidae</taxon>
        <taxon>Dermatophagoidinae</taxon>
        <taxon>Dermatophagoides</taxon>
    </lineage>
</organism>
<sequence>MCVSNNKKSRKFPNSFIKSVKNLKLKLNNLYDRLTRGQKYGPRISLLGSITNKFIFDLFITYIGMFFFILPRI</sequence>
<reference evidence="2 3" key="1">
    <citation type="journal article" date="2018" name="J. Allergy Clin. Immunol.">
        <title>High-quality assembly of Dermatophagoides pteronyssinus genome and transcriptome reveals a wide range of novel allergens.</title>
        <authorList>
            <person name="Liu X.Y."/>
            <person name="Yang K.Y."/>
            <person name="Wang M.Q."/>
            <person name="Kwok J.S."/>
            <person name="Zeng X."/>
            <person name="Yang Z."/>
            <person name="Xiao X.J."/>
            <person name="Lau C.P."/>
            <person name="Li Y."/>
            <person name="Huang Z.M."/>
            <person name="Ba J.G."/>
            <person name="Yim A.K."/>
            <person name="Ouyang C.Y."/>
            <person name="Ngai S.M."/>
            <person name="Chan T.F."/>
            <person name="Leung E.L."/>
            <person name="Liu L."/>
            <person name="Liu Z.G."/>
            <person name="Tsui S.K."/>
        </authorList>
    </citation>
    <scope>NUCLEOTIDE SEQUENCE [LARGE SCALE GENOMIC DNA]</scope>
    <source>
        <strain evidence="2">Derp</strain>
    </source>
</reference>
<keyword evidence="1" id="KW-0472">Membrane</keyword>
<evidence type="ECO:0000313" key="2">
    <source>
        <dbReference type="EMBL" id="KAH9426489.1"/>
    </source>
</evidence>
<feature type="transmembrane region" description="Helical" evidence="1">
    <location>
        <begin position="54"/>
        <end position="70"/>
    </location>
</feature>
<dbReference type="EMBL" id="NJHN03000009">
    <property type="protein sequence ID" value="KAH9426489.1"/>
    <property type="molecule type" value="Genomic_DNA"/>
</dbReference>
<evidence type="ECO:0000256" key="1">
    <source>
        <dbReference type="SAM" id="Phobius"/>
    </source>
</evidence>